<dbReference type="Gene3D" id="3.40.50.1000">
    <property type="entry name" value="HAD superfamily/HAD-like"/>
    <property type="match status" value="1"/>
</dbReference>
<evidence type="ECO:0000313" key="6">
    <source>
        <dbReference type="Proteomes" id="UP000009222"/>
    </source>
</evidence>
<dbReference type="InParanoid" id="F5Y868"/>
<dbReference type="RefSeq" id="WP_015710971.1">
    <property type="nucleotide sequence ID" value="NC_015577.1"/>
</dbReference>
<dbReference type="OrthoDB" id="9797743at2"/>
<protein>
    <recommendedName>
        <fullName evidence="4">phosphoglycolate phosphatase</fullName>
        <ecNumber evidence="4">3.1.3.18</ecNumber>
    </recommendedName>
</protein>
<dbReference type="Proteomes" id="UP000009222">
    <property type="component" value="Chromosome"/>
</dbReference>
<dbReference type="GO" id="GO:0006281">
    <property type="term" value="P:DNA repair"/>
    <property type="evidence" value="ECO:0007669"/>
    <property type="project" value="TreeGrafter"/>
</dbReference>
<evidence type="ECO:0000313" key="5">
    <source>
        <dbReference type="EMBL" id="AEF80849.1"/>
    </source>
</evidence>
<organism evidence="5 6">
    <name type="scientific">Leadbettera azotonutricia (strain ATCC BAA-888 / DSM 13862 / ZAS-9)</name>
    <name type="common">Treponema azotonutricium</name>
    <dbReference type="NCBI Taxonomy" id="545695"/>
    <lineage>
        <taxon>Bacteria</taxon>
        <taxon>Pseudomonadati</taxon>
        <taxon>Spirochaetota</taxon>
        <taxon>Spirochaetia</taxon>
        <taxon>Spirochaetales</taxon>
        <taxon>Breznakiellaceae</taxon>
        <taxon>Leadbettera</taxon>
    </lineage>
</organism>
<dbReference type="STRING" id="545695.TREAZ_1014"/>
<dbReference type="PANTHER" id="PTHR43434">
    <property type="entry name" value="PHOSPHOGLYCOLATE PHOSPHATASE"/>
    <property type="match status" value="1"/>
</dbReference>
<dbReference type="HOGENOM" id="CLU_1021738_0_0_12"/>
<dbReference type="InterPro" id="IPR036412">
    <property type="entry name" value="HAD-like_sf"/>
</dbReference>
<reference evidence="5 6" key="2">
    <citation type="journal article" date="2011" name="ISME J.">
        <title>RNA-seq reveals cooperative metabolic interactions between two termite-gut spirochete species in co-culture.</title>
        <authorList>
            <person name="Rosenthal A.Z."/>
            <person name="Matson E.G."/>
            <person name="Eldar A."/>
            <person name="Leadbetter J.R."/>
        </authorList>
    </citation>
    <scope>NUCLEOTIDE SEQUENCE [LARGE SCALE GENOMIC DNA]</scope>
    <source>
        <strain evidence="6">ATCC BAA-888 / DSM 13862 / ZAS-9</strain>
    </source>
</reference>
<comment type="catalytic activity">
    <reaction evidence="1">
        <text>2-phosphoglycolate + H2O = glycolate + phosphate</text>
        <dbReference type="Rhea" id="RHEA:14369"/>
        <dbReference type="ChEBI" id="CHEBI:15377"/>
        <dbReference type="ChEBI" id="CHEBI:29805"/>
        <dbReference type="ChEBI" id="CHEBI:43474"/>
        <dbReference type="ChEBI" id="CHEBI:58033"/>
        <dbReference type="EC" id="3.1.3.18"/>
    </reaction>
</comment>
<comment type="similarity">
    <text evidence="3">Belongs to the HAD-like hydrolase superfamily. CbbY/CbbZ/Gph/YieH family.</text>
</comment>
<dbReference type="Pfam" id="PF00702">
    <property type="entry name" value="Hydrolase"/>
    <property type="match status" value="1"/>
</dbReference>
<evidence type="ECO:0000256" key="4">
    <source>
        <dbReference type="ARBA" id="ARBA00013078"/>
    </source>
</evidence>
<evidence type="ECO:0000256" key="2">
    <source>
        <dbReference type="ARBA" id="ARBA00004818"/>
    </source>
</evidence>
<dbReference type="InterPro" id="IPR050155">
    <property type="entry name" value="HAD-like_hydrolase_sf"/>
</dbReference>
<evidence type="ECO:0000256" key="3">
    <source>
        <dbReference type="ARBA" id="ARBA00006171"/>
    </source>
</evidence>
<dbReference type="KEGG" id="taz:TREAZ_1014"/>
<dbReference type="SUPFAM" id="SSF56784">
    <property type="entry name" value="HAD-like"/>
    <property type="match status" value="1"/>
</dbReference>
<name>F5Y868_LEAAZ</name>
<dbReference type="EC" id="3.1.3.18" evidence="4"/>
<dbReference type="GO" id="GO:0008967">
    <property type="term" value="F:phosphoglycolate phosphatase activity"/>
    <property type="evidence" value="ECO:0007669"/>
    <property type="project" value="UniProtKB-EC"/>
</dbReference>
<sequence length="277" mass="30738">MIEVVNPEAARGSFRFAIFDFDGTISLIREGWQQIMIPYFTDEMAACPGAAKRSREDIAEEVRDFVYVLTGKQTIYQCMELSERIAKLGGKALEPLAYKAEYHRRLGLRIAGRIAELEKDPGAAINHVVPGSFAFLEALKKRGLTLYLASGTDEVYVKQEASLLGVTPYFAGVYGAQDDYKSFSKKMVIDRIIKEHQLSGKELIGFGDGYVEIENIKSVGGFACGVATDEVQRTGVDQWKRNRLTSSGADIIIPDFTETEKLIAYLFEKNEGAAHAL</sequence>
<accession>F5Y868</accession>
<dbReference type="InterPro" id="IPR023214">
    <property type="entry name" value="HAD_sf"/>
</dbReference>
<proteinExistence type="inferred from homology"/>
<keyword evidence="5" id="KW-0378">Hydrolase</keyword>
<dbReference type="AlphaFoldDB" id="F5Y868"/>
<evidence type="ECO:0000256" key="1">
    <source>
        <dbReference type="ARBA" id="ARBA00000830"/>
    </source>
</evidence>
<dbReference type="eggNOG" id="COG0546">
    <property type="taxonomic scope" value="Bacteria"/>
</dbReference>
<keyword evidence="6" id="KW-1185">Reference proteome</keyword>
<reference evidence="6" key="1">
    <citation type="submission" date="2009-12" db="EMBL/GenBank/DDBJ databases">
        <title>Complete sequence of Treponema azotonutricium strain ZAS-9.</title>
        <authorList>
            <person name="Tetu S.G."/>
            <person name="Matson E."/>
            <person name="Ren Q."/>
            <person name="Seshadri R."/>
            <person name="Elbourne L."/>
            <person name="Hassan K.A."/>
            <person name="Durkin A."/>
            <person name="Radune D."/>
            <person name="Mohamoud Y."/>
            <person name="Shay R."/>
            <person name="Jin S."/>
            <person name="Zhang X."/>
            <person name="Lucey K."/>
            <person name="Ballor N.R."/>
            <person name="Ottesen E."/>
            <person name="Rosenthal R."/>
            <person name="Allen A."/>
            <person name="Leadbetter J.R."/>
            <person name="Paulsen I.T."/>
        </authorList>
    </citation>
    <scope>NUCLEOTIDE SEQUENCE [LARGE SCALE GENOMIC DNA]</scope>
    <source>
        <strain evidence="6">ATCC BAA-888 / DSM 13862 / ZAS-9</strain>
    </source>
</reference>
<dbReference type="SFLD" id="SFLDG01129">
    <property type="entry name" value="C1.5:_HAD__Beta-PGM__Phosphata"/>
    <property type="match status" value="1"/>
</dbReference>
<dbReference type="SFLD" id="SFLDS00003">
    <property type="entry name" value="Haloacid_Dehalogenase"/>
    <property type="match status" value="1"/>
</dbReference>
<dbReference type="GO" id="GO:0005829">
    <property type="term" value="C:cytosol"/>
    <property type="evidence" value="ECO:0007669"/>
    <property type="project" value="TreeGrafter"/>
</dbReference>
<dbReference type="EMBL" id="CP001841">
    <property type="protein sequence ID" value="AEF80849.1"/>
    <property type="molecule type" value="Genomic_DNA"/>
</dbReference>
<dbReference type="PANTHER" id="PTHR43434:SF1">
    <property type="entry name" value="PHOSPHOGLYCOLATE PHOSPHATASE"/>
    <property type="match status" value="1"/>
</dbReference>
<comment type="pathway">
    <text evidence="2">Organic acid metabolism; glycolate biosynthesis; glycolate from 2-phosphoglycolate: step 1/1.</text>
</comment>
<gene>
    <name evidence="5" type="ordered locus">TREAZ_1014</name>
</gene>